<reference evidence="1" key="1">
    <citation type="submission" date="2018-02" db="EMBL/GenBank/DDBJ databases">
        <title>Rhizophora mucronata_Transcriptome.</title>
        <authorList>
            <person name="Meera S.P."/>
            <person name="Sreeshan A."/>
            <person name="Augustine A."/>
        </authorList>
    </citation>
    <scope>NUCLEOTIDE SEQUENCE</scope>
    <source>
        <tissue evidence="1">Leaf</tissue>
    </source>
</reference>
<organism evidence="1">
    <name type="scientific">Rhizophora mucronata</name>
    <name type="common">Asiatic mangrove</name>
    <dbReference type="NCBI Taxonomy" id="61149"/>
    <lineage>
        <taxon>Eukaryota</taxon>
        <taxon>Viridiplantae</taxon>
        <taxon>Streptophyta</taxon>
        <taxon>Embryophyta</taxon>
        <taxon>Tracheophyta</taxon>
        <taxon>Spermatophyta</taxon>
        <taxon>Magnoliopsida</taxon>
        <taxon>eudicotyledons</taxon>
        <taxon>Gunneridae</taxon>
        <taxon>Pentapetalae</taxon>
        <taxon>rosids</taxon>
        <taxon>fabids</taxon>
        <taxon>Malpighiales</taxon>
        <taxon>Rhizophoraceae</taxon>
        <taxon>Rhizophora</taxon>
    </lineage>
</organism>
<dbReference type="EMBL" id="GGEC01078636">
    <property type="protein sequence ID" value="MBX59120.1"/>
    <property type="molecule type" value="Transcribed_RNA"/>
</dbReference>
<name>A0A2P2PWN4_RHIMU</name>
<evidence type="ECO:0000313" key="1">
    <source>
        <dbReference type="EMBL" id="MBX59120.1"/>
    </source>
</evidence>
<proteinExistence type="predicted"/>
<protein>
    <submittedName>
        <fullName evidence="1">Uncharacterized protein</fullName>
    </submittedName>
</protein>
<accession>A0A2P2PWN4</accession>
<dbReference type="AlphaFoldDB" id="A0A2P2PWN4"/>
<sequence length="37" mass="4216">MKSACLLPQHEDMNLINPSQIQPNQKLAFLSITTLNY</sequence>